<proteinExistence type="predicted"/>
<dbReference type="OrthoDB" id="5237293at2759"/>
<feature type="compositionally biased region" description="Low complexity" evidence="1">
    <location>
        <begin position="564"/>
        <end position="574"/>
    </location>
</feature>
<feature type="compositionally biased region" description="Polar residues" evidence="1">
    <location>
        <begin position="431"/>
        <end position="441"/>
    </location>
</feature>
<dbReference type="Proteomes" id="UP000594364">
    <property type="component" value="Chromosome 2"/>
</dbReference>
<reference evidence="2 3" key="1">
    <citation type="journal article" date="2018" name="PLoS Genet.">
        <title>Repeat elements organise 3D genome structure and mediate transcription in the filamentous fungus Epichloe festucae.</title>
        <authorList>
            <person name="Winter D.J."/>
            <person name="Ganley A.R.D."/>
            <person name="Young C.A."/>
            <person name="Liachko I."/>
            <person name="Schardl C.L."/>
            <person name="Dupont P.Y."/>
            <person name="Berry D."/>
            <person name="Ram A."/>
            <person name="Scott B."/>
            <person name="Cox M.P."/>
        </authorList>
    </citation>
    <scope>NUCLEOTIDE SEQUENCE [LARGE SCALE GENOMIC DNA]</scope>
    <source>
        <strain evidence="2 3">Fl1</strain>
    </source>
</reference>
<gene>
    <name evidence="2" type="ORF">C2857_001820</name>
</gene>
<feature type="region of interest" description="Disordered" evidence="1">
    <location>
        <begin position="417"/>
        <end position="441"/>
    </location>
</feature>
<evidence type="ECO:0008006" key="4">
    <source>
        <dbReference type="Google" id="ProtNLM"/>
    </source>
</evidence>
<dbReference type="EMBL" id="CP031386">
    <property type="protein sequence ID" value="QPG95724.1"/>
    <property type="molecule type" value="Genomic_DNA"/>
</dbReference>
<feature type="compositionally biased region" description="Low complexity" evidence="1">
    <location>
        <begin position="136"/>
        <end position="146"/>
    </location>
</feature>
<feature type="region of interest" description="Disordered" evidence="1">
    <location>
        <begin position="240"/>
        <end position="356"/>
    </location>
</feature>
<dbReference type="AlphaFoldDB" id="A0A7S9KNE1"/>
<feature type="region of interest" description="Disordered" evidence="1">
    <location>
        <begin position="674"/>
        <end position="718"/>
    </location>
</feature>
<feature type="compositionally biased region" description="Polar residues" evidence="1">
    <location>
        <begin position="674"/>
        <end position="683"/>
    </location>
</feature>
<feature type="region of interest" description="Disordered" evidence="1">
    <location>
        <begin position="755"/>
        <end position="825"/>
    </location>
</feature>
<evidence type="ECO:0000313" key="3">
    <source>
        <dbReference type="Proteomes" id="UP000594364"/>
    </source>
</evidence>
<feature type="compositionally biased region" description="Low complexity" evidence="1">
    <location>
        <begin position="1"/>
        <end position="31"/>
    </location>
</feature>
<sequence length="840" mass="91936">MPKAAQPSISSSQHHSPSESPSMEHLSSSSIADFLAPAVDSPPSPKKLRQLAQQMKRASHLQRYHGHKTASSESSSISSLAPSDRLPWDLALENLSLVRKTSIRSNESSTLSRDRPSSTHNFGRGFFHRHAKSKPESSAHSSAASSVYSGDLTAENSPVSGGKERIIPSIFSRRKPSRDEVAPKRPHISGPFNFQHVGHTQYENASSEPFPVTIAEGLTGAPIHEFGDISRRLPYNLSSESMGELNDKHSSRHSTRPPLVPHHTAPASGPRRLLKHIRSQEKLRKSQSQAPPRPPRSPTQQLDYFSSFGPLPPPRVSSRQSDYQDMLETANSVVPINSPTSSEVNQQPSFSPSFSREHSTEELGSYEAIHAAQDGQQLSSTEEKRYSRVIPGARDSTWPLTMSTALVYDSALPDVPEEEEHHGLSRRSRMSLASNNSSLRGSQSVPMLRCVVESHRPTSGVSETLGALGIIGTNGLVQADPQSPVHSGTPTRESWEDLIDYCYEHEAEADCDYQWDRPSLDNSRDATTPPATVPALFEAGLGVKHYAMSPNRQASISPTVPDAPSLSPSSNNSSTQLGTEAITPNSAVPNNFSLPRSDRNILYPISPKESKRSSEISTFRESQTFTLSPSLLIPSDYHQQILQHHAEKKQDYTDYEFMVGNHDRLAFHDDAAFSSGNSKSSPLTGHRISTSTTATNSTSRSNSTGRQHRSTNSSWTTLARRTASITSLKKMAGQLIDDFEPLPSTQSTDIVQGESELAGASRASKDHVPDMIPFPSSTGLKKYHHKSHASESQVRDESAPVSRPRRPRARTTSLSARSPPPVGQYALFPRTHVKAIGDHI</sequence>
<feature type="compositionally biased region" description="Low complexity" evidence="1">
    <location>
        <begin position="689"/>
        <end position="704"/>
    </location>
</feature>
<feature type="compositionally biased region" description="Low complexity" evidence="1">
    <location>
        <begin position="71"/>
        <end position="82"/>
    </location>
</feature>
<feature type="compositionally biased region" description="Polar residues" evidence="1">
    <location>
        <begin position="317"/>
        <end position="354"/>
    </location>
</feature>
<accession>A0A7S9KNE1</accession>
<organism evidence="2 3">
    <name type="scientific">Epichloe festucae (strain Fl1)</name>
    <dbReference type="NCBI Taxonomy" id="877507"/>
    <lineage>
        <taxon>Eukaryota</taxon>
        <taxon>Fungi</taxon>
        <taxon>Dikarya</taxon>
        <taxon>Ascomycota</taxon>
        <taxon>Pezizomycotina</taxon>
        <taxon>Sordariomycetes</taxon>
        <taxon>Hypocreomycetidae</taxon>
        <taxon>Hypocreales</taxon>
        <taxon>Clavicipitaceae</taxon>
        <taxon>Epichloe</taxon>
    </lineage>
</organism>
<feature type="region of interest" description="Disordered" evidence="1">
    <location>
        <begin position="1"/>
        <end position="82"/>
    </location>
</feature>
<evidence type="ECO:0000313" key="2">
    <source>
        <dbReference type="EMBL" id="QPG95724.1"/>
    </source>
</evidence>
<keyword evidence="3" id="KW-1185">Reference proteome</keyword>
<feature type="region of interest" description="Disordered" evidence="1">
    <location>
        <begin position="102"/>
        <end position="195"/>
    </location>
</feature>
<feature type="compositionally biased region" description="Polar residues" evidence="1">
    <location>
        <begin position="575"/>
        <end position="593"/>
    </location>
</feature>
<feature type="region of interest" description="Disordered" evidence="1">
    <location>
        <begin position="553"/>
        <end position="593"/>
    </location>
</feature>
<evidence type="ECO:0000256" key="1">
    <source>
        <dbReference type="SAM" id="MobiDB-lite"/>
    </source>
</evidence>
<feature type="compositionally biased region" description="Basic residues" evidence="1">
    <location>
        <begin position="57"/>
        <end position="68"/>
    </location>
</feature>
<name>A0A7S9KNE1_EPIFF</name>
<protein>
    <recommendedName>
        <fullName evidence="4">CRIB domain-containing protein</fullName>
    </recommendedName>
</protein>